<evidence type="ECO:0000259" key="8">
    <source>
        <dbReference type="Pfam" id="PF02503"/>
    </source>
</evidence>
<keyword evidence="2 6" id="KW-0808">Transferase</keyword>
<dbReference type="Pfam" id="PF13090">
    <property type="entry name" value="PP_kinase_C"/>
    <property type="match status" value="1"/>
</dbReference>
<accession>A0ABY8KE63</accession>
<name>A0ABY8KE63_9BACI</name>
<feature type="binding site" evidence="6">
    <location>
        <position position="403"/>
    </location>
    <ligand>
        <name>Mg(2+)</name>
        <dbReference type="ChEBI" id="CHEBI:18420"/>
    </ligand>
</feature>
<dbReference type="GO" id="GO:0008976">
    <property type="term" value="F:polyphosphate kinase activity"/>
    <property type="evidence" value="ECO:0007669"/>
    <property type="project" value="UniProtKB-EC"/>
</dbReference>
<dbReference type="Gene3D" id="1.20.58.310">
    <property type="entry name" value="Polyphosphate kinase N-terminal domain"/>
    <property type="match status" value="1"/>
</dbReference>
<feature type="domain" description="Polyphosphate kinase N-terminal" evidence="9">
    <location>
        <begin position="32"/>
        <end position="138"/>
    </location>
</feature>
<dbReference type="InterPro" id="IPR024953">
    <property type="entry name" value="PP_kinase_middle"/>
</dbReference>
<keyword evidence="1 6" id="KW-0597">Phosphoprotein</keyword>
<keyword evidence="6" id="KW-0479">Metal-binding</keyword>
<dbReference type="EC" id="2.7.4.1" evidence="6 7"/>
<evidence type="ECO:0000256" key="5">
    <source>
        <dbReference type="ARBA" id="ARBA00022840"/>
    </source>
</evidence>
<dbReference type="RefSeq" id="WP_115673826.1">
    <property type="nucleotide sequence ID" value="NZ_CP122283.1"/>
</dbReference>
<feature type="binding site" evidence="6">
    <location>
        <position position="433"/>
    </location>
    <ligand>
        <name>Mg(2+)</name>
        <dbReference type="ChEBI" id="CHEBI:18420"/>
    </ligand>
</feature>
<feature type="active site" description="Phosphohistidine intermediate" evidence="6">
    <location>
        <position position="463"/>
    </location>
</feature>
<feature type="binding site" evidence="6">
    <location>
        <position position="592"/>
    </location>
    <ligand>
        <name>ATP</name>
        <dbReference type="ChEBI" id="CHEBI:30616"/>
    </ligand>
</feature>
<evidence type="ECO:0000313" key="13">
    <source>
        <dbReference type="Proteomes" id="UP001244564"/>
    </source>
</evidence>
<comment type="function">
    <text evidence="6 7">Catalyzes the reversible transfer of the terminal phosphate of ATP to form a long-chain polyphosphate (polyP).</text>
</comment>
<evidence type="ECO:0000256" key="1">
    <source>
        <dbReference type="ARBA" id="ARBA00022553"/>
    </source>
</evidence>
<gene>
    <name evidence="6" type="primary">ppk</name>
    <name evidence="12" type="ORF">QBO96_19070</name>
</gene>
<keyword evidence="3 6" id="KW-0547">Nucleotide-binding</keyword>
<dbReference type="HAMAP" id="MF_00347">
    <property type="entry name" value="Polyphosphate_kinase"/>
    <property type="match status" value="1"/>
</dbReference>
<feature type="domain" description="Polyphosphate kinase C-terminal" evidence="11">
    <location>
        <begin position="359"/>
        <end position="524"/>
    </location>
</feature>
<dbReference type="PANTHER" id="PTHR30218:SF0">
    <property type="entry name" value="POLYPHOSPHATE KINASE"/>
    <property type="match status" value="1"/>
</dbReference>
<keyword evidence="13" id="KW-1185">Reference proteome</keyword>
<dbReference type="InterPro" id="IPR036832">
    <property type="entry name" value="PPK_N_dom_sf"/>
</dbReference>
<evidence type="ECO:0000256" key="4">
    <source>
        <dbReference type="ARBA" id="ARBA00022777"/>
    </source>
</evidence>
<dbReference type="SUPFAM" id="SSF143724">
    <property type="entry name" value="PHP14-like"/>
    <property type="match status" value="1"/>
</dbReference>
<dbReference type="Pfam" id="PF17941">
    <property type="entry name" value="PP_kinase_C_1"/>
    <property type="match status" value="1"/>
</dbReference>
<dbReference type="NCBIfam" id="NF003917">
    <property type="entry name" value="PRK05443.1-1"/>
    <property type="match status" value="1"/>
</dbReference>
<dbReference type="Gene3D" id="3.30.870.10">
    <property type="entry name" value="Endonuclease Chain A"/>
    <property type="match status" value="2"/>
</dbReference>
<dbReference type="Proteomes" id="UP001244564">
    <property type="component" value="Chromosome"/>
</dbReference>
<dbReference type="CDD" id="cd09168">
    <property type="entry name" value="PLDc_PaPPK1_C2_like"/>
    <property type="match status" value="1"/>
</dbReference>
<feature type="domain" description="Polyphosphate kinase middle" evidence="8">
    <location>
        <begin position="147"/>
        <end position="330"/>
    </location>
</feature>
<dbReference type="NCBIfam" id="TIGR03705">
    <property type="entry name" value="poly_P_kin"/>
    <property type="match status" value="1"/>
</dbReference>
<protein>
    <recommendedName>
        <fullName evidence="6 7">Polyphosphate kinase</fullName>
        <ecNumber evidence="6 7">2.7.4.1</ecNumber>
    </recommendedName>
    <alternativeName>
        <fullName evidence="6">ATP-polyphosphate phosphotransferase</fullName>
    </alternativeName>
    <alternativeName>
        <fullName evidence="6">Polyphosphoric acid kinase</fullName>
    </alternativeName>
</protein>
<feature type="binding site" evidence="6">
    <location>
        <position position="70"/>
    </location>
    <ligand>
        <name>ATP</name>
        <dbReference type="ChEBI" id="CHEBI:30616"/>
    </ligand>
</feature>
<feature type="binding site" evidence="6">
    <location>
        <position position="496"/>
    </location>
    <ligand>
        <name>ATP</name>
        <dbReference type="ChEBI" id="CHEBI:30616"/>
    </ligand>
</feature>
<evidence type="ECO:0000259" key="11">
    <source>
        <dbReference type="Pfam" id="PF17941"/>
    </source>
</evidence>
<dbReference type="EMBL" id="CP122283">
    <property type="protein sequence ID" value="WGF37795.1"/>
    <property type="molecule type" value="Genomic_DNA"/>
</dbReference>
<keyword evidence="5 6" id="KW-0067">ATP-binding</keyword>
<dbReference type="InterPro" id="IPR003414">
    <property type="entry name" value="PP_kinase"/>
</dbReference>
<organism evidence="12 13">
    <name type="scientific">Lysinibacillus capsici</name>
    <dbReference type="NCBI Taxonomy" id="2115968"/>
    <lineage>
        <taxon>Bacteria</taxon>
        <taxon>Bacillati</taxon>
        <taxon>Bacillota</taxon>
        <taxon>Bacilli</taxon>
        <taxon>Bacillales</taxon>
        <taxon>Bacillaceae</taxon>
        <taxon>Lysinibacillus</taxon>
    </lineage>
</organism>
<dbReference type="Pfam" id="PF02503">
    <property type="entry name" value="PP_kinase"/>
    <property type="match status" value="1"/>
</dbReference>
<proteinExistence type="inferred from homology"/>
<dbReference type="Gene3D" id="3.30.1840.10">
    <property type="entry name" value="Polyphosphate kinase middle domain"/>
    <property type="match status" value="1"/>
</dbReference>
<evidence type="ECO:0000256" key="7">
    <source>
        <dbReference type="RuleBase" id="RU003800"/>
    </source>
</evidence>
<evidence type="ECO:0000256" key="2">
    <source>
        <dbReference type="ARBA" id="ARBA00022679"/>
    </source>
</evidence>
<comment type="PTM">
    <text evidence="6 7">An intermediate of this reaction is the autophosphorylated ppk in which a phosphate is covalently linked to a histidine residue through a N-P bond.</text>
</comment>
<dbReference type="NCBIfam" id="NF003921">
    <property type="entry name" value="PRK05443.2-2"/>
    <property type="match status" value="1"/>
</dbReference>
<keyword evidence="4 6" id="KW-0418">Kinase</keyword>
<dbReference type="NCBIfam" id="NF003920">
    <property type="entry name" value="PRK05443.2-1"/>
    <property type="match status" value="1"/>
</dbReference>
<sequence length="718" mass="82467">MTTEVTKNELHGEEFSENYNLLLEEIAKPQYYNNRELSWLAFNERVLEEAEDINNPLLERLKFLAIFSSNLDEFFMVRVAGLQDQVRAGFHKPENKSGLTPKEQLAKIAERTQALVRRQTEVYRHLIYDLLPQHNVHIADMKDLNSKQKSFINEMFAETIFPVLTPVAVDAYRPFPTLLGKTLNLLVLLEQDESDLESREKVAIVQVPSVLDRYIKVPSEEGKTVVVLLEDVIVAHIEKLFYGYSVKSAQAFRLTRNADLTIHEEGARDLLVEIEKELKKRKWGVGSRLEVRVGEMNEEVLQYLLDEFEIEESDVFHIDGPLDLTFMFSFVKGISVGREHLEYESFIPQPPLDLQSDENIFEKALQQDIFFHHPYESFAPIVDFISEAAINPNVLAIKQTLYRVSGNSPIIQALKLAAENGKQVTVLVELKARFDEENNVHWAKQLEQAGCLVIYGMNNLKTHSKITLVVSRRNGKIERFVHLGTGNYNDATAKIYTDMGIITTDKEFGIDATNFFNYLSGYTEKPTFNHLVVAPFDIRDEFIRLMDEEIACHKKYGNGFIRAKMNSLTDKDLMMKLYEASIAGVKVELIIRGICCIRPGIPGISENITVTSIVGRFLEHSRIYWFHHNGENKVYLSSADMMTRNMIKRVEILFPVYASEAKTRIIDIMNAQLMDTAKARIQDSNGKYHYKEFDRSEDPLNSQEIFLKDALKPTLDEE</sequence>
<dbReference type="SUPFAM" id="SSF56024">
    <property type="entry name" value="Phospholipase D/nuclease"/>
    <property type="match status" value="2"/>
</dbReference>
<evidence type="ECO:0000313" key="12">
    <source>
        <dbReference type="EMBL" id="WGF37795.1"/>
    </source>
</evidence>
<dbReference type="InterPro" id="IPR036830">
    <property type="entry name" value="PP_kinase_middle_dom_sf"/>
</dbReference>
<feature type="domain" description="Polyphosphate kinase C-terminal" evidence="10">
    <location>
        <begin position="531"/>
        <end position="703"/>
    </location>
</feature>
<feature type="binding site" evidence="6">
    <location>
        <position position="620"/>
    </location>
    <ligand>
        <name>ATP</name>
        <dbReference type="ChEBI" id="CHEBI:30616"/>
    </ligand>
</feature>
<comment type="similarity">
    <text evidence="6 7">Belongs to the polyphosphate kinase 1 (PPK1) family.</text>
</comment>
<dbReference type="NCBIfam" id="NF003918">
    <property type="entry name" value="PRK05443.1-2"/>
    <property type="match status" value="1"/>
</dbReference>
<dbReference type="InterPro" id="IPR041108">
    <property type="entry name" value="PP_kinase_C_1"/>
</dbReference>
<dbReference type="InterPro" id="IPR025198">
    <property type="entry name" value="PPK_N_dom"/>
</dbReference>
<dbReference type="PIRSF" id="PIRSF015589">
    <property type="entry name" value="PP_kinase"/>
    <property type="match status" value="1"/>
</dbReference>
<dbReference type="Pfam" id="PF13089">
    <property type="entry name" value="PP_kinase_N"/>
    <property type="match status" value="1"/>
</dbReference>
<reference evidence="12 13" key="1">
    <citation type="submission" date="2023-04" db="EMBL/GenBank/DDBJ databases">
        <title>Genomic of Lysinibacillus capsici TSBLM.</title>
        <authorList>
            <person name="Hu X.S."/>
            <person name="Yu C.H."/>
        </authorList>
    </citation>
    <scope>NUCLEOTIDE SEQUENCE [LARGE SCALE GENOMIC DNA]</scope>
    <source>
        <strain evidence="12 13">TSBLM</strain>
    </source>
</reference>
<evidence type="ECO:0000259" key="10">
    <source>
        <dbReference type="Pfam" id="PF13090"/>
    </source>
</evidence>
<evidence type="ECO:0000256" key="3">
    <source>
        <dbReference type="ARBA" id="ARBA00022741"/>
    </source>
</evidence>
<dbReference type="PANTHER" id="PTHR30218">
    <property type="entry name" value="POLYPHOSPHATE KINASE"/>
    <property type="match status" value="1"/>
</dbReference>
<keyword evidence="6" id="KW-0460">Magnesium</keyword>
<evidence type="ECO:0000259" key="9">
    <source>
        <dbReference type="Pfam" id="PF13089"/>
    </source>
</evidence>
<comment type="catalytic activity">
    <reaction evidence="6 7">
        <text>[phosphate](n) + ATP = [phosphate](n+1) + ADP</text>
        <dbReference type="Rhea" id="RHEA:19573"/>
        <dbReference type="Rhea" id="RHEA-COMP:9859"/>
        <dbReference type="Rhea" id="RHEA-COMP:14280"/>
        <dbReference type="ChEBI" id="CHEBI:16838"/>
        <dbReference type="ChEBI" id="CHEBI:30616"/>
        <dbReference type="ChEBI" id="CHEBI:456216"/>
        <dbReference type="EC" id="2.7.4.1"/>
    </reaction>
</comment>
<comment type="cofactor">
    <cofactor evidence="6">
        <name>Mg(2+)</name>
        <dbReference type="ChEBI" id="CHEBI:18420"/>
    </cofactor>
</comment>
<dbReference type="SUPFAM" id="SSF140356">
    <property type="entry name" value="PPK N-terminal domain-like"/>
    <property type="match status" value="1"/>
</dbReference>
<evidence type="ECO:0000256" key="6">
    <source>
        <dbReference type="HAMAP-Rule" id="MF_00347"/>
    </source>
</evidence>
<dbReference type="InterPro" id="IPR025200">
    <property type="entry name" value="PPK_C_dom2"/>
</dbReference>
<dbReference type="CDD" id="cd09165">
    <property type="entry name" value="PLDc_PaPPK1_C1_like"/>
    <property type="match status" value="1"/>
</dbReference>